<keyword evidence="7 13" id="KW-0472">Membrane</keyword>
<gene>
    <name evidence="14" type="ORF">H9648_14560</name>
</gene>
<keyword evidence="3" id="KW-0808">Transferase</keyword>
<sequence>MLIELSPFWTVVINILAWLIFHLTVAYIIHRIPFSNFTKESRWDSAFGWENSGGWYEKIGIRKWKTILPDGGDFYRGGFAKKTLEGDSLEYLSRFLAETRRAELTHWLSMPPALLFFLWNPVWIGNIMIAYAVLFNLPFIFIQRYNRFRLNRILDLKNKTLERKRRKIVGYFEGPYGKAEN</sequence>
<evidence type="ECO:0000256" key="2">
    <source>
        <dbReference type="ARBA" id="ARBA00022475"/>
    </source>
</evidence>
<dbReference type="InterPro" id="IPR044021">
    <property type="entry name" value="CrtO"/>
</dbReference>
<evidence type="ECO:0000256" key="4">
    <source>
        <dbReference type="ARBA" id="ARBA00022692"/>
    </source>
</evidence>
<reference evidence="14 15" key="1">
    <citation type="submission" date="2020-08" db="EMBL/GenBank/DDBJ databases">
        <title>A Genomic Blueprint of the Chicken Gut Microbiome.</title>
        <authorList>
            <person name="Gilroy R."/>
            <person name="Ravi A."/>
            <person name="Getino M."/>
            <person name="Pursley I."/>
            <person name="Horton D.L."/>
            <person name="Alikhan N.-F."/>
            <person name="Baker D."/>
            <person name="Gharbi K."/>
            <person name="Hall N."/>
            <person name="Watson M."/>
            <person name="Adriaenssens E.M."/>
            <person name="Foster-Nyarko E."/>
            <person name="Jarju S."/>
            <person name="Secka A."/>
            <person name="Antonio M."/>
            <person name="Oren A."/>
            <person name="Chaudhuri R."/>
            <person name="La Ragione R.M."/>
            <person name="Hildebrand F."/>
            <person name="Pallen M.J."/>
        </authorList>
    </citation>
    <scope>NUCLEOTIDE SEQUENCE [LARGE SCALE GENOMIC DNA]</scope>
    <source>
        <strain evidence="14 15">Sa2CUA10</strain>
    </source>
</reference>
<proteinExistence type="inferred from homology"/>
<evidence type="ECO:0000256" key="6">
    <source>
        <dbReference type="ARBA" id="ARBA00022989"/>
    </source>
</evidence>
<keyword evidence="2" id="KW-1003">Cell membrane</keyword>
<comment type="subcellular location">
    <subcellularLocation>
        <location evidence="1">Cell membrane</location>
        <topology evidence="1">Single-pass membrane protein</topology>
    </subcellularLocation>
</comment>
<dbReference type="RefSeq" id="WP_191754524.1">
    <property type="nucleotide sequence ID" value="NZ_JACSQM010000006.1"/>
</dbReference>
<protein>
    <recommendedName>
        <fullName evidence="11">Glycosyl-4,4'-diaponeurosporenoate acyltransferase</fullName>
    </recommendedName>
</protein>
<comment type="caution">
    <text evidence="14">The sequence shown here is derived from an EMBL/GenBank/DDBJ whole genome shotgun (WGS) entry which is preliminary data.</text>
</comment>
<feature type="transmembrane region" description="Helical" evidence="13">
    <location>
        <begin position="7"/>
        <end position="29"/>
    </location>
</feature>
<evidence type="ECO:0000313" key="15">
    <source>
        <dbReference type="Proteomes" id="UP000603641"/>
    </source>
</evidence>
<evidence type="ECO:0000256" key="13">
    <source>
        <dbReference type="SAM" id="Phobius"/>
    </source>
</evidence>
<organism evidence="14 15">
    <name type="scientific">Fictibacillus norfolkensis</name>
    <dbReference type="NCBI Taxonomy" id="2762233"/>
    <lineage>
        <taxon>Bacteria</taxon>
        <taxon>Bacillati</taxon>
        <taxon>Bacillota</taxon>
        <taxon>Bacilli</taxon>
        <taxon>Bacillales</taxon>
        <taxon>Fictibacillaceae</taxon>
        <taxon>Fictibacillus</taxon>
    </lineage>
</organism>
<evidence type="ECO:0000256" key="9">
    <source>
        <dbReference type="ARBA" id="ARBA00023588"/>
    </source>
</evidence>
<dbReference type="Pfam" id="PF18927">
    <property type="entry name" value="CrtO"/>
    <property type="match status" value="1"/>
</dbReference>
<comment type="pathway">
    <text evidence="9">Carotenoid biosynthesis; staphyloxanthin biosynthesis; staphyloxanthin from farnesyl diphosphate: step 5/5.</text>
</comment>
<name>A0ABR8SP76_9BACL</name>
<keyword evidence="15" id="KW-1185">Reference proteome</keyword>
<keyword evidence="4 13" id="KW-0812">Transmembrane</keyword>
<keyword evidence="5" id="KW-0732">Signal</keyword>
<accession>A0ABR8SP76</accession>
<evidence type="ECO:0000256" key="5">
    <source>
        <dbReference type="ARBA" id="ARBA00022729"/>
    </source>
</evidence>
<dbReference type="Proteomes" id="UP000603641">
    <property type="component" value="Unassembled WGS sequence"/>
</dbReference>
<evidence type="ECO:0000256" key="3">
    <source>
        <dbReference type="ARBA" id="ARBA00022679"/>
    </source>
</evidence>
<evidence type="ECO:0000256" key="1">
    <source>
        <dbReference type="ARBA" id="ARBA00004162"/>
    </source>
</evidence>
<feature type="transmembrane region" description="Helical" evidence="13">
    <location>
        <begin position="122"/>
        <end position="142"/>
    </location>
</feature>
<evidence type="ECO:0000313" key="14">
    <source>
        <dbReference type="EMBL" id="MBD7965282.1"/>
    </source>
</evidence>
<comment type="similarity">
    <text evidence="10">Belongs to the acyltransferase CrtO family.</text>
</comment>
<evidence type="ECO:0000256" key="8">
    <source>
        <dbReference type="ARBA" id="ARBA00023315"/>
    </source>
</evidence>
<evidence type="ECO:0000256" key="12">
    <source>
        <dbReference type="ARBA" id="ARBA00025324"/>
    </source>
</evidence>
<keyword evidence="6 13" id="KW-1133">Transmembrane helix</keyword>
<keyword evidence="8 14" id="KW-0012">Acyltransferase</keyword>
<comment type="function">
    <text evidence="12">Catalyzes the acylation of glycosyl-4,4'-diaponeurosporenoate, i.e. the esterification of glucose at the C6'' position with the carboxyl group of the C(15) fatty acid 12-methyltetradecanoic acid, to yield staphyloxanthin. This is the last step in the biosynthesis of this orange pigment, present in most staphylococci strains.</text>
</comment>
<dbReference type="EMBL" id="JACSQM010000006">
    <property type="protein sequence ID" value="MBD7965282.1"/>
    <property type="molecule type" value="Genomic_DNA"/>
</dbReference>
<evidence type="ECO:0000256" key="11">
    <source>
        <dbReference type="ARBA" id="ARBA00023667"/>
    </source>
</evidence>
<evidence type="ECO:0000256" key="7">
    <source>
        <dbReference type="ARBA" id="ARBA00023136"/>
    </source>
</evidence>
<evidence type="ECO:0000256" key="10">
    <source>
        <dbReference type="ARBA" id="ARBA00023603"/>
    </source>
</evidence>
<dbReference type="GO" id="GO:0016746">
    <property type="term" value="F:acyltransferase activity"/>
    <property type="evidence" value="ECO:0007669"/>
    <property type="project" value="UniProtKB-KW"/>
</dbReference>